<sequence>AIVLVYFCFLSHFKSNNNKSKGAKSKGRTNNFRIANPKERDWNGLHEQAFDYAQADNSVALSVVKA</sequence>
<protein>
    <submittedName>
        <fullName evidence="1">Uncharacterized protein</fullName>
    </submittedName>
</protein>
<dbReference type="AlphaFoldDB" id="A0A9X2F515"/>
<keyword evidence="2" id="KW-1185">Reference proteome</keyword>
<dbReference type="Proteomes" id="UP001155182">
    <property type="component" value="Unassembled WGS sequence"/>
</dbReference>
<evidence type="ECO:0000313" key="2">
    <source>
        <dbReference type="Proteomes" id="UP001155182"/>
    </source>
</evidence>
<dbReference type="RefSeq" id="WP_252589365.1">
    <property type="nucleotide sequence ID" value="NZ_JAMWYS010000055.1"/>
</dbReference>
<proteinExistence type="predicted"/>
<accession>A0A9X2F515</accession>
<reference evidence="1" key="1">
    <citation type="submission" date="2022-06" db="EMBL/GenBank/DDBJ databases">
        <title>Solitalea sp. MAHUQ-68 isolated from rhizospheric soil.</title>
        <authorList>
            <person name="Huq M.A."/>
        </authorList>
    </citation>
    <scope>NUCLEOTIDE SEQUENCE</scope>
    <source>
        <strain evidence="1">MAHUQ-68</strain>
    </source>
</reference>
<dbReference type="EMBL" id="JAMWYS010000055">
    <property type="protein sequence ID" value="MCO4294330.1"/>
    <property type="molecule type" value="Genomic_DNA"/>
</dbReference>
<organism evidence="1 2">
    <name type="scientific">Solitalea agri</name>
    <dbReference type="NCBI Taxonomy" id="2953739"/>
    <lineage>
        <taxon>Bacteria</taxon>
        <taxon>Pseudomonadati</taxon>
        <taxon>Bacteroidota</taxon>
        <taxon>Sphingobacteriia</taxon>
        <taxon>Sphingobacteriales</taxon>
        <taxon>Sphingobacteriaceae</taxon>
        <taxon>Solitalea</taxon>
    </lineage>
</organism>
<evidence type="ECO:0000313" key="1">
    <source>
        <dbReference type="EMBL" id="MCO4294330.1"/>
    </source>
</evidence>
<name>A0A9X2F515_9SPHI</name>
<gene>
    <name evidence="1" type="ORF">NF867_15820</name>
</gene>
<comment type="caution">
    <text evidence="1">The sequence shown here is derived from an EMBL/GenBank/DDBJ whole genome shotgun (WGS) entry which is preliminary data.</text>
</comment>
<feature type="non-terminal residue" evidence="1">
    <location>
        <position position="1"/>
    </location>
</feature>